<gene>
    <name evidence="1" type="ORF">VP01_4659g1</name>
</gene>
<name>A0A0L6UN89_9BASI</name>
<protein>
    <submittedName>
        <fullName evidence="1">Uncharacterized protein</fullName>
    </submittedName>
</protein>
<dbReference type="STRING" id="27349.A0A0L6UN89"/>
<evidence type="ECO:0000313" key="2">
    <source>
        <dbReference type="Proteomes" id="UP000037035"/>
    </source>
</evidence>
<proteinExistence type="predicted"/>
<dbReference type="VEuPathDB" id="FungiDB:VP01_4659g1"/>
<reference evidence="1 2" key="1">
    <citation type="submission" date="2015-08" db="EMBL/GenBank/DDBJ databases">
        <title>Next Generation Sequencing and Analysis of the Genome of Puccinia sorghi L Schw, the Causal Agent of Maize Common Rust.</title>
        <authorList>
            <person name="Rochi L."/>
            <person name="Burguener G."/>
            <person name="Darino M."/>
            <person name="Turjanski A."/>
            <person name="Kreff E."/>
            <person name="Dieguez M.J."/>
            <person name="Sacco F."/>
        </authorList>
    </citation>
    <scope>NUCLEOTIDE SEQUENCE [LARGE SCALE GENOMIC DNA]</scope>
    <source>
        <strain evidence="1 2">RO10H11247</strain>
    </source>
</reference>
<keyword evidence="2" id="KW-1185">Reference proteome</keyword>
<evidence type="ECO:0000313" key="1">
    <source>
        <dbReference type="EMBL" id="KNZ49986.1"/>
    </source>
</evidence>
<dbReference type="EMBL" id="LAVV01009789">
    <property type="protein sequence ID" value="KNZ49986.1"/>
    <property type="molecule type" value="Genomic_DNA"/>
</dbReference>
<comment type="caution">
    <text evidence="1">The sequence shown here is derived from an EMBL/GenBank/DDBJ whole genome shotgun (WGS) entry which is preliminary data.</text>
</comment>
<organism evidence="1 2">
    <name type="scientific">Puccinia sorghi</name>
    <dbReference type="NCBI Taxonomy" id="27349"/>
    <lineage>
        <taxon>Eukaryota</taxon>
        <taxon>Fungi</taxon>
        <taxon>Dikarya</taxon>
        <taxon>Basidiomycota</taxon>
        <taxon>Pucciniomycotina</taxon>
        <taxon>Pucciniomycetes</taxon>
        <taxon>Pucciniales</taxon>
        <taxon>Pucciniaceae</taxon>
        <taxon>Puccinia</taxon>
    </lineage>
</organism>
<dbReference type="OrthoDB" id="3039677at2759"/>
<dbReference type="Proteomes" id="UP000037035">
    <property type="component" value="Unassembled WGS sequence"/>
</dbReference>
<sequence length="606" mass="69287">GLYYVSLRGSISFAACRELAPDIDFESRVLVDIRTITKHLQLDPKIDEYVCCRRCYSLYDIESAPPEASVQRIQKTPAPKPHLTNLANIFFTQPFNNWLEWFLSLPQFESQISESPPETLSDIFIVDYHHQSKAQKKMYPQSQTTPPLATSNNLQLAFTLFVDWYNPLGNKLSGKQRSMGVLALTCLNLPPSPDMVTISNILRPLVENLLELNNGIRIRTHQFPKGQKVSVRLAVLIGDVVATRKIGGFSLHSGKYFFSWLSLTTQDKIDNGVQWSEFNCLPYWDPVTSRLALCTTGMKVYYNTAFDFAGTLMIKNRLNKQLLKWLSEVFFPTGVTKFPQGFGSAKNGKVKASEWHNLFAIYLPLTFVDLVFDLTDEEELFTNHRDLIANTCALVHCTNVVSSKQVCEDDCKLFEKKYKLYSETSRTCFPHIKILPNHHFALHIPDQLRWWGPITGLSESPGERLIGVLQKFKTNSSNKNNGTVMKKFCQIQRLIAEQGRKQEADYDKVLAICRKRRPGLQLRDDFSNTFDDKVLSLYATSESSFVCKDGKKVSRKNPNNIVEYIWEGKKVYGEVVDIMKMGSGWGPNWVLCRSPKDHWCSLPRRT</sequence>
<dbReference type="AlphaFoldDB" id="A0A0L6UN89"/>
<accession>A0A0L6UN89</accession>
<feature type="non-terminal residue" evidence="1">
    <location>
        <position position="1"/>
    </location>
</feature>